<protein>
    <submittedName>
        <fullName evidence="4">Phage integrase family protein</fullName>
    </submittedName>
</protein>
<dbReference type="PROSITE" id="PS51898">
    <property type="entry name" value="TYR_RECOMBINASE"/>
    <property type="match status" value="1"/>
</dbReference>
<dbReference type="GO" id="GO:0006310">
    <property type="term" value="P:DNA recombination"/>
    <property type="evidence" value="ECO:0007669"/>
    <property type="project" value="UniProtKB-KW"/>
</dbReference>
<feature type="domain" description="Tyr recombinase" evidence="3">
    <location>
        <begin position="248"/>
        <end position="473"/>
    </location>
</feature>
<dbReference type="Gene3D" id="1.10.443.10">
    <property type="entry name" value="Intergrase catalytic core"/>
    <property type="match status" value="1"/>
</dbReference>
<keyword evidence="1" id="KW-0233">DNA recombination</keyword>
<dbReference type="GO" id="GO:0015074">
    <property type="term" value="P:DNA integration"/>
    <property type="evidence" value="ECO:0007669"/>
    <property type="project" value="InterPro"/>
</dbReference>
<dbReference type="InterPro" id="IPR002104">
    <property type="entry name" value="Integrase_catalytic"/>
</dbReference>
<dbReference type="AlphaFoldDB" id="A0A517QK47"/>
<dbReference type="InterPro" id="IPR013762">
    <property type="entry name" value="Integrase-like_cat_sf"/>
</dbReference>
<dbReference type="InterPro" id="IPR011010">
    <property type="entry name" value="DNA_brk_join_enz"/>
</dbReference>
<sequence length="493" mass="56523">MPELAASSPKHDSVQSSSPDSQLQSSASTWKIYRPKHRWERIENFPVGINPPQKVRIYSQSDYYRLQWWEPSAKRNLTDRVNGDLVAAIMRAREIEERLTNARSSGLGLAKLTLQHLHTRYVAMLRGRSDADEISPKTLSRYSSALNHFLEFVSQVEFQHQYRFAASIDQPFVLSFKAFLSNLKVPPNGHPNATPRPLKSVGYVLGVVRGMFSWGISEQSGPLLPIEFRNPFQGNMTTRADRRAKDLFGDPDVTIEMACKFLQNCDDYQLRLFAPIILFGLRASEPCLIFQEDLDGEWLRVIGRPELGYDTKGLRDKRLPMSPELYELLTALRIEQSCLLLTRRSVFEGQYKIKEPVLSAAELAMRYQSLCDSERISSAKVRSRFLRQLVQEAGGLDYDHIDREFRTVAAQLSWPKEATLKDFRHLFSTSLENAGVPLFYRRYLMGQSPGTSPVTTYTHLNQLREQHQRAVESTLAPLYQAFRERVSDLGENR</sequence>
<evidence type="ECO:0000313" key="4">
    <source>
        <dbReference type="EMBL" id="QDT32012.1"/>
    </source>
</evidence>
<evidence type="ECO:0000259" key="3">
    <source>
        <dbReference type="PROSITE" id="PS51898"/>
    </source>
</evidence>
<dbReference type="EMBL" id="CP036267">
    <property type="protein sequence ID" value="QDT32012.1"/>
    <property type="molecule type" value="Genomic_DNA"/>
</dbReference>
<name>A0A517QK47_9PLAN</name>
<accession>A0A517QK47</accession>
<dbReference type="RefSeq" id="WP_145197003.1">
    <property type="nucleotide sequence ID" value="NZ_CP036267.1"/>
</dbReference>
<dbReference type="OrthoDB" id="232800at2"/>
<evidence type="ECO:0000256" key="1">
    <source>
        <dbReference type="ARBA" id="ARBA00023172"/>
    </source>
</evidence>
<reference evidence="4 5" key="1">
    <citation type="submission" date="2019-02" db="EMBL/GenBank/DDBJ databases">
        <title>Deep-cultivation of Planctomycetes and their phenomic and genomic characterization uncovers novel biology.</title>
        <authorList>
            <person name="Wiegand S."/>
            <person name="Jogler M."/>
            <person name="Boedeker C."/>
            <person name="Pinto D."/>
            <person name="Vollmers J."/>
            <person name="Rivas-Marin E."/>
            <person name="Kohn T."/>
            <person name="Peeters S.H."/>
            <person name="Heuer A."/>
            <person name="Rast P."/>
            <person name="Oberbeckmann S."/>
            <person name="Bunk B."/>
            <person name="Jeske O."/>
            <person name="Meyerdierks A."/>
            <person name="Storesund J.E."/>
            <person name="Kallscheuer N."/>
            <person name="Luecker S."/>
            <person name="Lage O.M."/>
            <person name="Pohl T."/>
            <person name="Merkel B.J."/>
            <person name="Hornburger P."/>
            <person name="Mueller R.-W."/>
            <person name="Bruemmer F."/>
            <person name="Labrenz M."/>
            <person name="Spormann A.M."/>
            <person name="Op den Camp H."/>
            <person name="Overmann J."/>
            <person name="Amann R."/>
            <person name="Jetten M.S.M."/>
            <person name="Mascher T."/>
            <person name="Medema M.H."/>
            <person name="Devos D.P."/>
            <person name="Kaster A.-K."/>
            <person name="Ovreas L."/>
            <person name="Rohde M."/>
            <person name="Galperin M.Y."/>
            <person name="Jogler C."/>
        </authorList>
    </citation>
    <scope>NUCLEOTIDE SEQUENCE [LARGE SCALE GENOMIC DNA]</scope>
    <source>
        <strain evidence="4 5">Mal48</strain>
    </source>
</reference>
<dbReference type="SUPFAM" id="SSF56349">
    <property type="entry name" value="DNA breaking-rejoining enzymes"/>
    <property type="match status" value="1"/>
</dbReference>
<organism evidence="4 5">
    <name type="scientific">Thalassoglobus polymorphus</name>
    <dbReference type="NCBI Taxonomy" id="2527994"/>
    <lineage>
        <taxon>Bacteria</taxon>
        <taxon>Pseudomonadati</taxon>
        <taxon>Planctomycetota</taxon>
        <taxon>Planctomycetia</taxon>
        <taxon>Planctomycetales</taxon>
        <taxon>Planctomycetaceae</taxon>
        <taxon>Thalassoglobus</taxon>
    </lineage>
</organism>
<feature type="compositionally biased region" description="Low complexity" evidence="2">
    <location>
        <begin position="14"/>
        <end position="27"/>
    </location>
</feature>
<dbReference type="KEGG" id="tpol:Mal48_12510"/>
<dbReference type="GO" id="GO:0003677">
    <property type="term" value="F:DNA binding"/>
    <property type="evidence" value="ECO:0007669"/>
    <property type="project" value="InterPro"/>
</dbReference>
<proteinExistence type="predicted"/>
<gene>
    <name evidence="4" type="ORF">Mal48_12510</name>
</gene>
<evidence type="ECO:0000313" key="5">
    <source>
        <dbReference type="Proteomes" id="UP000315724"/>
    </source>
</evidence>
<dbReference type="Proteomes" id="UP000315724">
    <property type="component" value="Chromosome"/>
</dbReference>
<keyword evidence="5" id="KW-1185">Reference proteome</keyword>
<evidence type="ECO:0000256" key="2">
    <source>
        <dbReference type="SAM" id="MobiDB-lite"/>
    </source>
</evidence>
<feature type="region of interest" description="Disordered" evidence="2">
    <location>
        <begin position="1"/>
        <end position="27"/>
    </location>
</feature>